<sequence length="66" mass="7116">MHGGGGGCYTATVQGHMCASFTNVNQAVKDYLAQEVSNDQSYHNDWFLWTSITCQDGAAQGTLTIN</sequence>
<comment type="caution">
    <text evidence="1">The sequence shown here is derived from an EMBL/GenBank/DDBJ whole genome shotgun (WGS) entry which is preliminary data.</text>
</comment>
<protein>
    <submittedName>
        <fullName evidence="1">Uncharacterized protein</fullName>
    </submittedName>
</protein>
<accession>A0ABR3SCF2</accession>
<dbReference type="Proteomes" id="UP001521116">
    <property type="component" value="Unassembled WGS sequence"/>
</dbReference>
<dbReference type="EMBL" id="JAJVDC020000262">
    <property type="protein sequence ID" value="KAL1616531.1"/>
    <property type="molecule type" value="Genomic_DNA"/>
</dbReference>
<gene>
    <name evidence="1" type="ORF">SLS56_011369</name>
</gene>
<reference evidence="1 2" key="1">
    <citation type="submission" date="2024-02" db="EMBL/GenBank/DDBJ databases">
        <title>De novo assembly and annotation of 12 fungi associated with fruit tree decline syndrome in Ontario, Canada.</title>
        <authorList>
            <person name="Sulman M."/>
            <person name="Ellouze W."/>
            <person name="Ilyukhin E."/>
        </authorList>
    </citation>
    <scope>NUCLEOTIDE SEQUENCE [LARGE SCALE GENOMIC DNA]</scope>
    <source>
        <strain evidence="1 2">M1-105</strain>
    </source>
</reference>
<keyword evidence="2" id="KW-1185">Reference proteome</keyword>
<proteinExistence type="predicted"/>
<evidence type="ECO:0000313" key="2">
    <source>
        <dbReference type="Proteomes" id="UP001521116"/>
    </source>
</evidence>
<name>A0ABR3SCF2_9PEZI</name>
<organism evidence="1 2">
    <name type="scientific">Neofusicoccum ribis</name>
    <dbReference type="NCBI Taxonomy" id="45134"/>
    <lineage>
        <taxon>Eukaryota</taxon>
        <taxon>Fungi</taxon>
        <taxon>Dikarya</taxon>
        <taxon>Ascomycota</taxon>
        <taxon>Pezizomycotina</taxon>
        <taxon>Dothideomycetes</taxon>
        <taxon>Dothideomycetes incertae sedis</taxon>
        <taxon>Botryosphaeriales</taxon>
        <taxon>Botryosphaeriaceae</taxon>
        <taxon>Neofusicoccum</taxon>
    </lineage>
</organism>
<evidence type="ECO:0000313" key="1">
    <source>
        <dbReference type="EMBL" id="KAL1616531.1"/>
    </source>
</evidence>